<proteinExistence type="inferred from homology"/>
<dbReference type="PANTHER" id="PTHR45677">
    <property type="entry name" value="GLUTAMATE DECARBOXYLASE-RELATED"/>
    <property type="match status" value="1"/>
</dbReference>
<keyword evidence="5 6" id="KW-0456">Lyase</keyword>
<comment type="similarity">
    <text evidence="2 6">Belongs to the group II decarboxylase family.</text>
</comment>
<dbReference type="InterPro" id="IPR002129">
    <property type="entry name" value="PyrdxlP-dep_de-COase"/>
</dbReference>
<dbReference type="InterPro" id="IPR015421">
    <property type="entry name" value="PyrdxlP-dep_Trfase_major"/>
</dbReference>
<dbReference type="Gene3D" id="3.40.640.10">
    <property type="entry name" value="Type I PLP-dependent aspartate aminotransferase-like (Major domain)"/>
    <property type="match status" value="1"/>
</dbReference>
<keyword evidence="3" id="KW-0210">Decarboxylase</keyword>
<dbReference type="InterPro" id="IPR015424">
    <property type="entry name" value="PyrdxlP-dep_Trfase"/>
</dbReference>
<evidence type="ECO:0000256" key="3">
    <source>
        <dbReference type="ARBA" id="ARBA00022793"/>
    </source>
</evidence>
<dbReference type="SUPFAM" id="SSF53383">
    <property type="entry name" value="PLP-dependent transferases"/>
    <property type="match status" value="1"/>
</dbReference>
<accession>A0ABR1TYG3</accession>
<sequence length="513" mass="54641">MGSIAKEFNGTTGEPLQRADELEDLIDAVKSLIVPYVRSADEAASFKATGQVSKGAGGQPQNVLVDTNKPAELIEKLEFSLPETEGRGKDGLLATIQDVLKYSVNTWDQGFLDKIVGVVSELLLSVLNTNVHVYQVSPVLTVIEKTTARQLANLFGFTGPRAGGVTCQGGSASNLTSIAIARNALYPECKTRGNGARRFVLFTSAHGHYSVEKAAVTCGMGAAAVVAVDVDPATGCMDPKALRAAVLRVVDDEDGEGRTPLYVNATAGTTVLGSFDDFRALSAVCREFGLWLHIDGSWGGPCVFSAAQRHKLAGSELADSITVNPHKMMNVPVTCSFLLTNDLSVFHRANTLPASYLFHGADGSDDGEVYDLADLTLQCGRRADSLKLALAWIYYGAAGFEKMIDHAFAMAAHMAQLIDAAADFELASSNPPPCLQVCFYYTPGGKLAESKEENTRRTREMVALLIGRGFMVDYAPGPKGSFFRVVVNSQTLKGTVEGLVKALGEVGKEVVSA</sequence>
<evidence type="ECO:0008006" key="9">
    <source>
        <dbReference type="Google" id="ProtNLM"/>
    </source>
</evidence>
<dbReference type="Pfam" id="PF00282">
    <property type="entry name" value="Pyridoxal_deC"/>
    <property type="match status" value="1"/>
</dbReference>
<gene>
    <name evidence="7" type="ORF">PG994_012434</name>
</gene>
<keyword evidence="4 6" id="KW-0663">Pyridoxal phosphate</keyword>
<name>A0ABR1TYG3_9PEZI</name>
<organism evidence="7 8">
    <name type="scientific">Apiospora phragmitis</name>
    <dbReference type="NCBI Taxonomy" id="2905665"/>
    <lineage>
        <taxon>Eukaryota</taxon>
        <taxon>Fungi</taxon>
        <taxon>Dikarya</taxon>
        <taxon>Ascomycota</taxon>
        <taxon>Pezizomycotina</taxon>
        <taxon>Sordariomycetes</taxon>
        <taxon>Xylariomycetidae</taxon>
        <taxon>Amphisphaeriales</taxon>
        <taxon>Apiosporaceae</taxon>
        <taxon>Apiospora</taxon>
    </lineage>
</organism>
<dbReference type="Gene3D" id="3.90.1150.170">
    <property type="match status" value="1"/>
</dbReference>
<dbReference type="RefSeq" id="XP_066712953.1">
    <property type="nucleotide sequence ID" value="XM_066863843.1"/>
</dbReference>
<evidence type="ECO:0000256" key="2">
    <source>
        <dbReference type="ARBA" id="ARBA00009533"/>
    </source>
</evidence>
<evidence type="ECO:0000256" key="4">
    <source>
        <dbReference type="ARBA" id="ARBA00022898"/>
    </source>
</evidence>
<protein>
    <recommendedName>
        <fullName evidence="9">Glutamate decarboxylase</fullName>
    </recommendedName>
</protein>
<dbReference type="Proteomes" id="UP001480595">
    <property type="component" value="Unassembled WGS sequence"/>
</dbReference>
<evidence type="ECO:0000313" key="7">
    <source>
        <dbReference type="EMBL" id="KAK8050704.1"/>
    </source>
</evidence>
<dbReference type="PANTHER" id="PTHR45677:SF8">
    <property type="entry name" value="CYSTEINE SULFINIC ACID DECARBOXYLASE"/>
    <property type="match status" value="1"/>
</dbReference>
<dbReference type="GeneID" id="92096906"/>
<evidence type="ECO:0000256" key="1">
    <source>
        <dbReference type="ARBA" id="ARBA00001933"/>
    </source>
</evidence>
<comment type="cofactor">
    <cofactor evidence="1 6">
        <name>pyridoxal 5'-phosphate</name>
        <dbReference type="ChEBI" id="CHEBI:597326"/>
    </cofactor>
</comment>
<comment type="caution">
    <text evidence="7">The sequence shown here is derived from an EMBL/GenBank/DDBJ whole genome shotgun (WGS) entry which is preliminary data.</text>
</comment>
<evidence type="ECO:0000256" key="6">
    <source>
        <dbReference type="RuleBase" id="RU000382"/>
    </source>
</evidence>
<evidence type="ECO:0000256" key="5">
    <source>
        <dbReference type="ARBA" id="ARBA00023239"/>
    </source>
</evidence>
<keyword evidence="8" id="KW-1185">Reference proteome</keyword>
<dbReference type="EMBL" id="JAQQWL010000011">
    <property type="protein sequence ID" value="KAK8050704.1"/>
    <property type="molecule type" value="Genomic_DNA"/>
</dbReference>
<evidence type="ECO:0000313" key="8">
    <source>
        <dbReference type="Proteomes" id="UP001480595"/>
    </source>
</evidence>
<reference evidence="7 8" key="1">
    <citation type="submission" date="2023-01" db="EMBL/GenBank/DDBJ databases">
        <title>Analysis of 21 Apiospora genomes using comparative genomics revels a genus with tremendous synthesis potential of carbohydrate active enzymes and secondary metabolites.</title>
        <authorList>
            <person name="Sorensen T."/>
        </authorList>
    </citation>
    <scope>NUCLEOTIDE SEQUENCE [LARGE SCALE GENOMIC DNA]</scope>
    <source>
        <strain evidence="7 8">CBS 135458</strain>
    </source>
</reference>